<dbReference type="InterPro" id="IPR036388">
    <property type="entry name" value="WH-like_DNA-bd_sf"/>
</dbReference>
<feature type="domain" description="HTH lysR-type" evidence="5">
    <location>
        <begin position="1"/>
        <end position="58"/>
    </location>
</feature>
<evidence type="ECO:0000256" key="4">
    <source>
        <dbReference type="ARBA" id="ARBA00023163"/>
    </source>
</evidence>
<name>A0ABT5WR73_9SPHN</name>
<dbReference type="InterPro" id="IPR036390">
    <property type="entry name" value="WH_DNA-bd_sf"/>
</dbReference>
<protein>
    <submittedName>
        <fullName evidence="6">LysR family transcriptional regulator</fullName>
    </submittedName>
</protein>
<evidence type="ECO:0000256" key="3">
    <source>
        <dbReference type="ARBA" id="ARBA00023125"/>
    </source>
</evidence>
<dbReference type="Pfam" id="PF03466">
    <property type="entry name" value="LysR_substrate"/>
    <property type="match status" value="1"/>
</dbReference>
<keyword evidence="7" id="KW-1185">Reference proteome</keyword>
<keyword evidence="4" id="KW-0804">Transcription</keyword>
<dbReference type="InterPro" id="IPR000847">
    <property type="entry name" value="LysR_HTH_N"/>
</dbReference>
<gene>
    <name evidence="6" type="ORF">PYV00_12565</name>
</gene>
<dbReference type="InterPro" id="IPR005119">
    <property type="entry name" value="LysR_subst-bd"/>
</dbReference>
<dbReference type="RefSeq" id="WP_275228615.1">
    <property type="nucleotide sequence ID" value="NZ_JARESE010000041.1"/>
</dbReference>
<dbReference type="PANTHER" id="PTHR30427">
    <property type="entry name" value="TRANSCRIPTIONAL ACTIVATOR PROTEIN LYSR"/>
    <property type="match status" value="1"/>
</dbReference>
<evidence type="ECO:0000313" key="7">
    <source>
        <dbReference type="Proteomes" id="UP001216253"/>
    </source>
</evidence>
<dbReference type="SUPFAM" id="SSF53850">
    <property type="entry name" value="Periplasmic binding protein-like II"/>
    <property type="match status" value="1"/>
</dbReference>
<comment type="similarity">
    <text evidence="1">Belongs to the LysR transcriptional regulatory family.</text>
</comment>
<dbReference type="Gene3D" id="1.10.10.10">
    <property type="entry name" value="Winged helix-like DNA-binding domain superfamily/Winged helix DNA-binding domain"/>
    <property type="match status" value="1"/>
</dbReference>
<dbReference type="PROSITE" id="PS50931">
    <property type="entry name" value="HTH_LYSR"/>
    <property type="match status" value="1"/>
</dbReference>
<evidence type="ECO:0000313" key="6">
    <source>
        <dbReference type="EMBL" id="MDE8652534.1"/>
    </source>
</evidence>
<evidence type="ECO:0000259" key="5">
    <source>
        <dbReference type="PROSITE" id="PS50931"/>
    </source>
</evidence>
<evidence type="ECO:0000256" key="2">
    <source>
        <dbReference type="ARBA" id="ARBA00023015"/>
    </source>
</evidence>
<keyword evidence="2" id="KW-0805">Transcription regulation</keyword>
<dbReference type="SUPFAM" id="SSF46785">
    <property type="entry name" value="Winged helix' DNA-binding domain"/>
    <property type="match status" value="1"/>
</dbReference>
<accession>A0ABT5WR73</accession>
<proteinExistence type="inferred from homology"/>
<reference evidence="6 7" key="1">
    <citation type="submission" date="2023-03" db="EMBL/GenBank/DDBJ databases">
        <title>NovoSphingobium album sp. nov. isolated from polycyclic aromatic hydrocarbons- and heavy-metal polluted soil.</title>
        <authorList>
            <person name="Liu Z."/>
            <person name="Wang K."/>
        </authorList>
    </citation>
    <scope>NUCLEOTIDE SEQUENCE [LARGE SCALE GENOMIC DNA]</scope>
    <source>
        <strain evidence="6 7">H3SJ31-1</strain>
    </source>
</reference>
<evidence type="ECO:0000256" key="1">
    <source>
        <dbReference type="ARBA" id="ARBA00009437"/>
    </source>
</evidence>
<dbReference type="EMBL" id="JARESE010000041">
    <property type="protein sequence ID" value="MDE8652534.1"/>
    <property type="molecule type" value="Genomic_DNA"/>
</dbReference>
<dbReference type="Proteomes" id="UP001216253">
    <property type="component" value="Unassembled WGS sequence"/>
</dbReference>
<comment type="caution">
    <text evidence="6">The sequence shown here is derived from an EMBL/GenBank/DDBJ whole genome shotgun (WGS) entry which is preliminary data.</text>
</comment>
<organism evidence="6 7">
    <name type="scientific">Novosphingobium album</name>
    <name type="common">ex Liu et al. 2023</name>
    <dbReference type="NCBI Taxonomy" id="3031130"/>
    <lineage>
        <taxon>Bacteria</taxon>
        <taxon>Pseudomonadati</taxon>
        <taxon>Pseudomonadota</taxon>
        <taxon>Alphaproteobacteria</taxon>
        <taxon>Sphingomonadales</taxon>
        <taxon>Sphingomonadaceae</taxon>
        <taxon>Novosphingobium</taxon>
    </lineage>
</organism>
<keyword evidence="3" id="KW-0238">DNA-binding</keyword>
<dbReference type="Gene3D" id="3.40.190.10">
    <property type="entry name" value="Periplasmic binding protein-like II"/>
    <property type="match status" value="2"/>
</dbReference>
<dbReference type="PANTHER" id="PTHR30427:SF1">
    <property type="entry name" value="TRANSCRIPTIONAL ACTIVATOR PROTEIN LYSR"/>
    <property type="match status" value="1"/>
</dbReference>
<sequence>MNLRQIEVFHAVYSAGSISAASRLLNVSQPSVSKVVKHTETCLGFSLFRLVRGRLAPTDEAHALFREVDELHKQIAVFQRTARNLRTMAEGHLRLGVLPSLSFSVTPASIARFRSLAPRVTVDVRALHHDEFRAVLTSRECDFVIGHHLLQDPDIAGVSVGQGRVGALMSRGMAEDENGEIDLETLQRHEVIRFSPSVAIADLVGQAAYKLAADAGRSVVAHSVYIAAALAKNGVGVAIVDEFTAQGFVSPDLCFRPVKPAVTFELKALHLVRQPLSRISRAFLDVQRQVIADGLPTDAPAL</sequence>
<dbReference type="Pfam" id="PF00126">
    <property type="entry name" value="HTH_1"/>
    <property type="match status" value="1"/>
</dbReference>